<dbReference type="RefSeq" id="WP_119837159.1">
    <property type="nucleotide sequence ID" value="NZ_CP032514.1"/>
</dbReference>
<gene>
    <name evidence="3" type="ORF">D5R93_11285</name>
</gene>
<proteinExistence type="predicted"/>
<feature type="region of interest" description="Disordered" evidence="1">
    <location>
        <begin position="168"/>
        <end position="272"/>
    </location>
</feature>
<evidence type="ECO:0000313" key="4">
    <source>
        <dbReference type="Proteomes" id="UP000273001"/>
    </source>
</evidence>
<organism evidence="3 4">
    <name type="scientific">Actinomyces lilanjuaniae</name>
    <dbReference type="NCBI Taxonomy" id="2321394"/>
    <lineage>
        <taxon>Bacteria</taxon>
        <taxon>Bacillati</taxon>
        <taxon>Actinomycetota</taxon>
        <taxon>Actinomycetes</taxon>
        <taxon>Actinomycetales</taxon>
        <taxon>Actinomycetaceae</taxon>
        <taxon>Actinomyces</taxon>
    </lineage>
</organism>
<name>A0ABM6Z600_9ACTO</name>
<sequence length="272" mass="27627">MPSRSLRGPVLLLVAGIVLLLGAGVFLYASLRPVASATSLSQFSTGYEMQAELENDTTYGLYYDDSGSTPDCQVASPQDDDVSVNTNITGTVTVNNHTLFATFVTNEAGDYTITCTSSTDQDVYIGLAASVSGIFGFVGGILVAPLTGTAGLAMVVVGLIWLTRRRRARGSQPPAPTSAAAASPVPGRPGAYGGTQAPNTGYTPYTAPGQGYSPPPGTSHDHTAPTSPSVSPATGAQQPPAEAAPASSPPPQGPGYPSGYQGGYGQGGWPRG</sequence>
<keyword evidence="4" id="KW-1185">Reference proteome</keyword>
<feature type="compositionally biased region" description="Low complexity" evidence="1">
    <location>
        <begin position="232"/>
        <end position="246"/>
    </location>
</feature>
<accession>A0ABM6Z600</accession>
<keyword evidence="2" id="KW-0472">Membrane</keyword>
<dbReference type="Proteomes" id="UP000273001">
    <property type="component" value="Chromosome"/>
</dbReference>
<keyword evidence="2" id="KW-1133">Transmembrane helix</keyword>
<dbReference type="EMBL" id="CP032514">
    <property type="protein sequence ID" value="AYD90440.1"/>
    <property type="molecule type" value="Genomic_DNA"/>
</dbReference>
<feature type="compositionally biased region" description="Gly residues" evidence="1">
    <location>
        <begin position="260"/>
        <end position="272"/>
    </location>
</feature>
<evidence type="ECO:0000256" key="2">
    <source>
        <dbReference type="SAM" id="Phobius"/>
    </source>
</evidence>
<protein>
    <submittedName>
        <fullName evidence="3">Uncharacterized protein</fullName>
    </submittedName>
</protein>
<keyword evidence="2" id="KW-0812">Transmembrane</keyword>
<reference evidence="3 4" key="1">
    <citation type="submission" date="2018-09" db="EMBL/GenBank/DDBJ databases">
        <authorList>
            <person name="Li J."/>
        </authorList>
    </citation>
    <scope>NUCLEOTIDE SEQUENCE [LARGE SCALE GENOMIC DNA]</scope>
    <source>
        <strain evidence="3 4">2129</strain>
    </source>
</reference>
<feature type="transmembrane region" description="Helical" evidence="2">
    <location>
        <begin position="134"/>
        <end position="162"/>
    </location>
</feature>
<evidence type="ECO:0000313" key="3">
    <source>
        <dbReference type="EMBL" id="AYD90440.1"/>
    </source>
</evidence>
<evidence type="ECO:0000256" key="1">
    <source>
        <dbReference type="SAM" id="MobiDB-lite"/>
    </source>
</evidence>